<keyword evidence="3" id="KW-1185">Reference proteome</keyword>
<dbReference type="Proteomes" id="UP000053831">
    <property type="component" value="Unassembled WGS sequence"/>
</dbReference>
<protein>
    <submittedName>
        <fullName evidence="2">Uncharacterized protein</fullName>
    </submittedName>
</protein>
<reference evidence="2 3" key="1">
    <citation type="submission" date="2015-07" db="EMBL/GenBank/DDBJ databases">
        <title>The genome of the fungus Escovopsis weberi, a specialized disease agent of ant agriculture.</title>
        <authorList>
            <person name="de Man T.J."/>
            <person name="Stajich J.E."/>
            <person name="Kubicek C.P."/>
            <person name="Chenthamara K."/>
            <person name="Atanasova L."/>
            <person name="Druzhinina I.S."/>
            <person name="Birnbaum S."/>
            <person name="Barribeau S.M."/>
            <person name="Teiling C."/>
            <person name="Suen G."/>
            <person name="Currie C."/>
            <person name="Gerardo N.M."/>
        </authorList>
    </citation>
    <scope>NUCLEOTIDE SEQUENCE [LARGE SCALE GENOMIC DNA]</scope>
</reference>
<proteinExistence type="predicted"/>
<feature type="compositionally biased region" description="Low complexity" evidence="1">
    <location>
        <begin position="11"/>
        <end position="24"/>
    </location>
</feature>
<organism evidence="2 3">
    <name type="scientific">Escovopsis weberi</name>
    <dbReference type="NCBI Taxonomy" id="150374"/>
    <lineage>
        <taxon>Eukaryota</taxon>
        <taxon>Fungi</taxon>
        <taxon>Dikarya</taxon>
        <taxon>Ascomycota</taxon>
        <taxon>Pezizomycotina</taxon>
        <taxon>Sordariomycetes</taxon>
        <taxon>Hypocreomycetidae</taxon>
        <taxon>Hypocreales</taxon>
        <taxon>Hypocreaceae</taxon>
        <taxon>Escovopsis</taxon>
    </lineage>
</organism>
<feature type="compositionally biased region" description="Low complexity" evidence="1">
    <location>
        <begin position="87"/>
        <end position="102"/>
    </location>
</feature>
<evidence type="ECO:0000313" key="3">
    <source>
        <dbReference type="Proteomes" id="UP000053831"/>
    </source>
</evidence>
<gene>
    <name evidence="2" type="ORF">ESCO_004464</name>
</gene>
<dbReference type="AlphaFoldDB" id="A0A0M8MXF3"/>
<evidence type="ECO:0000256" key="1">
    <source>
        <dbReference type="SAM" id="MobiDB-lite"/>
    </source>
</evidence>
<comment type="caution">
    <text evidence="2">The sequence shown here is derived from an EMBL/GenBank/DDBJ whole genome shotgun (WGS) entry which is preliminary data.</text>
</comment>
<dbReference type="EMBL" id="LGSR01000013">
    <property type="protein sequence ID" value="KOS20698.1"/>
    <property type="molecule type" value="Genomic_DNA"/>
</dbReference>
<sequence length="199" mass="21490">MLFPCEQESLDNSNDNSSDNNRSSSSDDNRSSSGLAPSARSTDAKRTTTTTTTTMKNFEKPTTTTQSSLQIPKNRKPTSLPDLIEKTTTTPATTRRSRPSSAEKASLAEGAGMGKVDCRSTGKAAGVVKHRQGLGQAHVSPSQPIRVRVRVVPSPSPSSSPRRSALADKFDRRRRLEVVRQGMQRHCSIRLPATALPAC</sequence>
<accession>A0A0M8MXF3</accession>
<feature type="region of interest" description="Disordered" evidence="1">
    <location>
        <begin position="1"/>
        <end position="114"/>
    </location>
</feature>
<name>A0A0M8MXF3_ESCWE</name>
<feature type="compositionally biased region" description="Low complexity" evidence="1">
    <location>
        <begin position="47"/>
        <end position="65"/>
    </location>
</feature>
<evidence type="ECO:0000313" key="2">
    <source>
        <dbReference type="EMBL" id="KOS20698.1"/>
    </source>
</evidence>